<dbReference type="Pfam" id="PF01448">
    <property type="entry name" value="ELM2"/>
    <property type="match status" value="1"/>
</dbReference>
<dbReference type="AlphaFoldDB" id="A0A8D2KN31"/>
<feature type="domain" description="BAH" evidence="13">
    <location>
        <begin position="4"/>
        <end position="147"/>
    </location>
</feature>
<reference evidence="16" key="2">
    <citation type="submission" date="2025-09" db="UniProtKB">
        <authorList>
            <consortium name="Ensembl"/>
        </authorList>
    </citation>
    <scope>IDENTIFICATION</scope>
</reference>
<keyword evidence="5" id="KW-0863">Zinc-finger</keyword>
<evidence type="ECO:0000259" key="14">
    <source>
        <dbReference type="PROSITE" id="PS51156"/>
    </source>
</evidence>
<dbReference type="GO" id="GO:0061629">
    <property type="term" value="F:RNA polymerase II-specific DNA-binding transcription factor binding"/>
    <property type="evidence" value="ECO:0007669"/>
    <property type="project" value="Ensembl"/>
</dbReference>
<evidence type="ECO:0000256" key="8">
    <source>
        <dbReference type="ARBA" id="ARBA00022990"/>
    </source>
</evidence>
<dbReference type="Pfam" id="PF17226">
    <property type="entry name" value="MTA_R1"/>
    <property type="match status" value="1"/>
</dbReference>
<dbReference type="PROSITE" id="PS51038">
    <property type="entry name" value="BAH"/>
    <property type="match status" value="1"/>
</dbReference>
<dbReference type="PROSITE" id="PS51293">
    <property type="entry name" value="SANT"/>
    <property type="match status" value="1"/>
</dbReference>
<dbReference type="Gene3D" id="1.10.10.60">
    <property type="entry name" value="Homeodomain-like"/>
    <property type="match status" value="1"/>
</dbReference>
<dbReference type="Proteomes" id="UP000694417">
    <property type="component" value="Unplaced"/>
</dbReference>
<evidence type="ECO:0000313" key="17">
    <source>
        <dbReference type="Proteomes" id="UP000694417"/>
    </source>
</evidence>
<dbReference type="GO" id="GO:0000978">
    <property type="term" value="F:RNA polymerase II cis-regulatory region sequence-specific DNA binding"/>
    <property type="evidence" value="ECO:0007669"/>
    <property type="project" value="Ensembl"/>
</dbReference>
<dbReference type="CDD" id="cd00202">
    <property type="entry name" value="ZnF_GATA"/>
    <property type="match status" value="1"/>
</dbReference>
<dbReference type="InterPro" id="IPR000949">
    <property type="entry name" value="ELM2_dom"/>
</dbReference>
<dbReference type="Ensembl" id="ENSUPAT00010028691.1">
    <property type="protein sequence ID" value="ENSUPAP00010025220.1"/>
    <property type="gene ID" value="ENSUPAG00010019846.1"/>
</dbReference>
<dbReference type="InterPro" id="IPR000679">
    <property type="entry name" value="Znf_GATA"/>
</dbReference>
<feature type="domain" description="SANT" evidence="15">
    <location>
        <begin position="266"/>
        <end position="318"/>
    </location>
</feature>
<keyword evidence="6" id="KW-0862">Zinc</keyword>
<keyword evidence="17" id="KW-1185">Reference proteome</keyword>
<evidence type="ECO:0000256" key="2">
    <source>
        <dbReference type="ARBA" id="ARBA00022499"/>
    </source>
</evidence>
<feature type="domain" description="ELM2" evidence="14">
    <location>
        <begin position="148"/>
        <end position="259"/>
    </location>
</feature>
<evidence type="ECO:0000313" key="16">
    <source>
        <dbReference type="Ensembl" id="ENSUPAP00010025220.1"/>
    </source>
</evidence>
<dbReference type="InterPro" id="IPR035170">
    <property type="entry name" value="MTA1_R1"/>
</dbReference>
<evidence type="ECO:0000256" key="6">
    <source>
        <dbReference type="ARBA" id="ARBA00022833"/>
    </source>
</evidence>
<feature type="compositionally biased region" description="Polar residues" evidence="12">
    <location>
        <begin position="550"/>
        <end position="560"/>
    </location>
</feature>
<evidence type="ECO:0000256" key="7">
    <source>
        <dbReference type="ARBA" id="ARBA00022843"/>
    </source>
</evidence>
<keyword evidence="3" id="KW-0597">Phosphoprotein</keyword>
<evidence type="ECO:0000256" key="10">
    <source>
        <dbReference type="ARBA" id="ARBA00023242"/>
    </source>
</evidence>
<dbReference type="GO" id="GO:0006302">
    <property type="term" value="P:double-strand break repair"/>
    <property type="evidence" value="ECO:0007669"/>
    <property type="project" value="Ensembl"/>
</dbReference>
<dbReference type="InterPro" id="IPR001025">
    <property type="entry name" value="BAH_dom"/>
</dbReference>
<dbReference type="GO" id="GO:1902499">
    <property type="term" value="P:positive regulation of protein autoubiquitination"/>
    <property type="evidence" value="ECO:0007669"/>
    <property type="project" value="Ensembl"/>
</dbReference>
<dbReference type="GO" id="GO:0008270">
    <property type="term" value="F:zinc ion binding"/>
    <property type="evidence" value="ECO:0007669"/>
    <property type="project" value="UniProtKB-KW"/>
</dbReference>
<comment type="subcellular location">
    <subcellularLocation>
        <location evidence="1">Nucleus</location>
    </subcellularLocation>
</comment>
<evidence type="ECO:0000256" key="11">
    <source>
        <dbReference type="ARBA" id="ARBA00093454"/>
    </source>
</evidence>
<dbReference type="PANTHER" id="PTHR10865:SF5">
    <property type="entry name" value="METASTASIS-ASSOCIATED PROTEIN MTA1"/>
    <property type="match status" value="1"/>
</dbReference>
<keyword evidence="10" id="KW-0539">Nucleus</keyword>
<dbReference type="InterPro" id="IPR017884">
    <property type="entry name" value="SANT_dom"/>
</dbReference>
<dbReference type="FunFam" id="1.10.10.60:FF:000012">
    <property type="entry name" value="Metastasis-associated 1 family, member 3"/>
    <property type="match status" value="1"/>
</dbReference>
<keyword evidence="8" id="KW-0007">Acetylation</keyword>
<evidence type="ECO:0000256" key="5">
    <source>
        <dbReference type="ARBA" id="ARBA00022771"/>
    </source>
</evidence>
<dbReference type="SUPFAM" id="SSF46689">
    <property type="entry name" value="Homeodomain-like"/>
    <property type="match status" value="1"/>
</dbReference>
<evidence type="ECO:0000256" key="1">
    <source>
        <dbReference type="ARBA" id="ARBA00004123"/>
    </source>
</evidence>
<dbReference type="GO" id="GO:0003682">
    <property type="term" value="F:chromatin binding"/>
    <property type="evidence" value="ECO:0007669"/>
    <property type="project" value="InterPro"/>
</dbReference>
<dbReference type="CDD" id="cd04709">
    <property type="entry name" value="BAH_MTA"/>
    <property type="match status" value="1"/>
</dbReference>
<dbReference type="GO" id="GO:0042826">
    <property type="term" value="F:histone deacetylase binding"/>
    <property type="evidence" value="ECO:0007669"/>
    <property type="project" value="TreeGrafter"/>
</dbReference>
<comment type="similarity">
    <text evidence="11">Belongs to the metastasis-associated protein family.</text>
</comment>
<dbReference type="GO" id="GO:0016581">
    <property type="term" value="C:NuRD complex"/>
    <property type="evidence" value="ECO:0007669"/>
    <property type="project" value="Ensembl"/>
</dbReference>
<dbReference type="GO" id="GO:0045814">
    <property type="term" value="P:negative regulation of gene expression, epigenetic"/>
    <property type="evidence" value="ECO:0007669"/>
    <property type="project" value="Ensembl"/>
</dbReference>
<dbReference type="FunFam" id="2.30.30.490:FF:000001">
    <property type="entry name" value="Metastasis-associated 1 family, member 3"/>
    <property type="match status" value="1"/>
</dbReference>
<dbReference type="Gene3D" id="4.10.1240.50">
    <property type="match status" value="1"/>
</dbReference>
<dbReference type="SMART" id="SM00717">
    <property type="entry name" value="SANT"/>
    <property type="match status" value="1"/>
</dbReference>
<evidence type="ECO:0000256" key="12">
    <source>
        <dbReference type="SAM" id="MobiDB-lite"/>
    </source>
</evidence>
<name>A0A8D2KN31_UROPR</name>
<dbReference type="FunFam" id="4.10.1240.50:FF:000001">
    <property type="entry name" value="Metastasis-associated 1 family, member 3"/>
    <property type="match status" value="1"/>
</dbReference>
<dbReference type="SUPFAM" id="SSF82061">
    <property type="entry name" value="BAH domain"/>
    <property type="match status" value="1"/>
</dbReference>
<protein>
    <submittedName>
        <fullName evidence="16">Metastasis associated 1</fullName>
    </submittedName>
</protein>
<evidence type="ECO:0000259" key="15">
    <source>
        <dbReference type="PROSITE" id="PS51293"/>
    </source>
</evidence>
<dbReference type="GeneTree" id="ENSGT01030000234573"/>
<evidence type="ECO:0000256" key="4">
    <source>
        <dbReference type="ARBA" id="ARBA00022723"/>
    </source>
</evidence>
<dbReference type="PROSITE" id="PS51156">
    <property type="entry name" value="ELM2"/>
    <property type="match status" value="1"/>
</dbReference>
<dbReference type="GO" id="GO:0005829">
    <property type="term" value="C:cytosol"/>
    <property type="evidence" value="ECO:0007669"/>
    <property type="project" value="Ensembl"/>
</dbReference>
<evidence type="ECO:0000256" key="9">
    <source>
        <dbReference type="ARBA" id="ARBA00023125"/>
    </source>
</evidence>
<gene>
    <name evidence="16" type="primary">MTA1</name>
</gene>
<organism evidence="16 17">
    <name type="scientific">Urocitellus parryii</name>
    <name type="common">Arctic ground squirrel</name>
    <name type="synonym">Spermophilus parryii</name>
    <dbReference type="NCBI Taxonomy" id="9999"/>
    <lineage>
        <taxon>Eukaryota</taxon>
        <taxon>Metazoa</taxon>
        <taxon>Chordata</taxon>
        <taxon>Craniata</taxon>
        <taxon>Vertebrata</taxon>
        <taxon>Euteleostomi</taxon>
        <taxon>Mammalia</taxon>
        <taxon>Eutheria</taxon>
        <taxon>Euarchontoglires</taxon>
        <taxon>Glires</taxon>
        <taxon>Rodentia</taxon>
        <taxon>Sciuromorpha</taxon>
        <taxon>Sciuridae</taxon>
        <taxon>Xerinae</taxon>
        <taxon>Marmotini</taxon>
        <taxon>Urocitellus</taxon>
    </lineage>
</organism>
<dbReference type="Pfam" id="PF00320">
    <property type="entry name" value="GATA"/>
    <property type="match status" value="1"/>
</dbReference>
<feature type="region of interest" description="Disordered" evidence="12">
    <location>
        <begin position="550"/>
        <end position="569"/>
    </location>
</feature>
<evidence type="ECO:0000256" key="3">
    <source>
        <dbReference type="ARBA" id="ARBA00022553"/>
    </source>
</evidence>
<dbReference type="CDD" id="cd11661">
    <property type="entry name" value="SANT_MTA3_like"/>
    <property type="match status" value="1"/>
</dbReference>
<keyword evidence="9" id="KW-0238">DNA-binding</keyword>
<dbReference type="Gene3D" id="2.30.30.490">
    <property type="match status" value="1"/>
</dbReference>
<dbReference type="GO" id="GO:0010212">
    <property type="term" value="P:response to ionizing radiation"/>
    <property type="evidence" value="ECO:0007669"/>
    <property type="project" value="Ensembl"/>
</dbReference>
<dbReference type="SMART" id="SM00401">
    <property type="entry name" value="ZnF_GATA"/>
    <property type="match status" value="1"/>
</dbReference>
<proteinExistence type="inferred from homology"/>
<dbReference type="InterPro" id="IPR040138">
    <property type="entry name" value="MIER/MTA"/>
</dbReference>
<keyword evidence="2" id="KW-1017">Isopeptide bond</keyword>
<feature type="region of interest" description="Disordered" evidence="12">
    <location>
        <begin position="418"/>
        <end position="444"/>
    </location>
</feature>
<evidence type="ECO:0000259" key="13">
    <source>
        <dbReference type="PROSITE" id="PS51038"/>
    </source>
</evidence>
<dbReference type="SMART" id="SM01189">
    <property type="entry name" value="ELM2"/>
    <property type="match status" value="1"/>
</dbReference>
<sequence length="846" mass="94543">MAANMYRVGDYVYFENSSSNPYLIRRIEELNKTANGNVEAKVVCFYRRRDISSTLIALADKHAREVEEEVENPEMVDLPEKLKHQLRHRELFLSRQLESLPATHIRGKCSVTLLNETESLKSYLEREDFFFYSLVYDPQQKTLLADKGEIRVGNRYQADITDLLREGEEDGRDQSKLETKVWEAHNPLVDKQIDQFLVVARSVGTFARALDCSSSVRQPSLHMSAAAASRDITLFHAMDTLHKNIYDISRAISALVPQGGPVLCRDEMEEWSASEANLFEEALEKYGKDFTDIQQDFLPWKSLTSIIEYYYMWKTTDRYVQQKRLKAAEAESKLKQVYIPNYNKPNPNQISVNSVKASVVNGTGAPGQSPGAGRACESCYTTQSYQWYSWGPPNMQCRLCASCWTYWKKYGGLKMPTRLDGERPGPNRNNMSPHGVPARSSGSPKFAMKTRQAFYLHTTKLTRIARRLCREILRPWHAARHPYMPINSAAIKAECTARLPEASQSPLVLKQAVRKPLEAVLRYLETHPRPPKPDPVKSASSVLSSLTPAKSAPVINNGSPTILGKRSYEQHNGVDGNVKKRLLMPSRGLANHGQTRHMGPSRNLLLNGKSYPTKVRLIRGGSLPPVKRRRMNWIDAPDDVFYMATEETRWGPRRAGPGSPPPFQHSPACLPLPTGRSASCSHPRTPSVLPAGPISPSPCARARLYRCGHPRLHQSTTSPSSSRTRAACPCPCPSRPTQMAVSSPPDCCPPLLCFCSAHLPPSPAGLGCRGSVASSLTPRGRGVLFSFVFTVWLEQTRSRPALHAVGLLPGPGPKVLLCSVEGAILNFIFITFFVDELELCNLHLER</sequence>
<keyword evidence="4" id="KW-0479">Metal-binding</keyword>
<dbReference type="GO" id="GO:0003713">
    <property type="term" value="F:transcription coactivator activity"/>
    <property type="evidence" value="ECO:0007669"/>
    <property type="project" value="Ensembl"/>
</dbReference>
<dbReference type="GO" id="GO:0043161">
    <property type="term" value="P:proteasome-mediated ubiquitin-dependent protein catabolic process"/>
    <property type="evidence" value="ECO:0007669"/>
    <property type="project" value="Ensembl"/>
</dbReference>
<dbReference type="InterPro" id="IPR001005">
    <property type="entry name" value="SANT/Myb"/>
</dbReference>
<dbReference type="GO" id="GO:0003714">
    <property type="term" value="F:transcription corepressor activity"/>
    <property type="evidence" value="ECO:0007669"/>
    <property type="project" value="Ensembl"/>
</dbReference>
<dbReference type="SMART" id="SM00439">
    <property type="entry name" value="BAH"/>
    <property type="match status" value="1"/>
</dbReference>
<dbReference type="GO" id="GO:0005874">
    <property type="term" value="C:microtubule"/>
    <property type="evidence" value="ECO:0007669"/>
    <property type="project" value="Ensembl"/>
</dbReference>
<reference evidence="16" key="1">
    <citation type="submission" date="2025-08" db="UniProtKB">
        <authorList>
            <consortium name="Ensembl"/>
        </authorList>
    </citation>
    <scope>IDENTIFICATION</scope>
</reference>
<accession>A0A8D2KN31</accession>
<dbReference type="PANTHER" id="PTHR10865">
    <property type="entry name" value="METASTASIS-ASSOCIATED PROTEIN AND MESODERM INDUCTION EARLY RESPONSE PROTEIN"/>
    <property type="match status" value="1"/>
</dbReference>
<dbReference type="GO" id="GO:0000122">
    <property type="term" value="P:negative regulation of transcription by RNA polymerase II"/>
    <property type="evidence" value="ECO:0007669"/>
    <property type="project" value="TreeGrafter"/>
</dbReference>
<dbReference type="GO" id="GO:0005635">
    <property type="term" value="C:nuclear envelope"/>
    <property type="evidence" value="ECO:0007669"/>
    <property type="project" value="Ensembl"/>
</dbReference>
<keyword evidence="7" id="KW-0832">Ubl conjugation</keyword>
<dbReference type="Pfam" id="PF01426">
    <property type="entry name" value="BAH"/>
    <property type="match status" value="1"/>
</dbReference>
<dbReference type="Pfam" id="PF00249">
    <property type="entry name" value="Myb_DNA-binding"/>
    <property type="match status" value="1"/>
</dbReference>
<dbReference type="InterPro" id="IPR009057">
    <property type="entry name" value="Homeodomain-like_sf"/>
</dbReference>
<dbReference type="InterPro" id="IPR043151">
    <property type="entry name" value="BAH_sf"/>
</dbReference>